<protein>
    <submittedName>
        <fullName evidence="2">Uncharacterized protein</fullName>
    </submittedName>
</protein>
<name>A0A5B2VZJ1_9BACT</name>
<sequence length="63" mass="7014">MHFIVEEILASAVKFVGASVRWLCTGCRRRFRDVLEDGFINGVVGFLMMVAAIIVGIIWSDVV</sequence>
<comment type="caution">
    <text evidence="2">The sequence shown here is derived from an EMBL/GenBank/DDBJ whole genome shotgun (WGS) entry which is preliminary data.</text>
</comment>
<reference evidence="2 3" key="1">
    <citation type="submission" date="2019-09" db="EMBL/GenBank/DDBJ databases">
        <title>Chitinophaga ginsengihumi sp. nov., isolated from soil of ginseng rhizosphere.</title>
        <authorList>
            <person name="Lee J."/>
        </authorList>
    </citation>
    <scope>NUCLEOTIDE SEQUENCE [LARGE SCALE GENOMIC DNA]</scope>
    <source>
        <strain evidence="2 3">BN140078</strain>
    </source>
</reference>
<keyword evidence="1" id="KW-0812">Transmembrane</keyword>
<accession>A0A5B2VZJ1</accession>
<evidence type="ECO:0000313" key="2">
    <source>
        <dbReference type="EMBL" id="KAA2243459.1"/>
    </source>
</evidence>
<keyword evidence="1" id="KW-0472">Membrane</keyword>
<dbReference type="AlphaFoldDB" id="A0A5B2VZJ1"/>
<keyword evidence="3" id="KW-1185">Reference proteome</keyword>
<keyword evidence="1" id="KW-1133">Transmembrane helix</keyword>
<gene>
    <name evidence="2" type="ORF">F0L74_13265</name>
</gene>
<feature type="transmembrane region" description="Helical" evidence="1">
    <location>
        <begin position="38"/>
        <end position="59"/>
    </location>
</feature>
<proteinExistence type="predicted"/>
<reference evidence="2 3" key="2">
    <citation type="submission" date="2019-09" db="EMBL/GenBank/DDBJ databases">
        <authorList>
            <person name="Jin C."/>
        </authorList>
    </citation>
    <scope>NUCLEOTIDE SEQUENCE [LARGE SCALE GENOMIC DNA]</scope>
    <source>
        <strain evidence="2 3">BN140078</strain>
    </source>
</reference>
<evidence type="ECO:0000313" key="3">
    <source>
        <dbReference type="Proteomes" id="UP000324611"/>
    </source>
</evidence>
<dbReference type="EMBL" id="VUOC01000002">
    <property type="protein sequence ID" value="KAA2243459.1"/>
    <property type="molecule type" value="Genomic_DNA"/>
</dbReference>
<organism evidence="2 3">
    <name type="scientific">Chitinophaga agrisoli</name>
    <dbReference type="NCBI Taxonomy" id="2607653"/>
    <lineage>
        <taxon>Bacteria</taxon>
        <taxon>Pseudomonadati</taxon>
        <taxon>Bacteroidota</taxon>
        <taxon>Chitinophagia</taxon>
        <taxon>Chitinophagales</taxon>
        <taxon>Chitinophagaceae</taxon>
        <taxon>Chitinophaga</taxon>
    </lineage>
</organism>
<dbReference type="RefSeq" id="WP_149838334.1">
    <property type="nucleotide sequence ID" value="NZ_VUOC01000002.1"/>
</dbReference>
<dbReference type="Proteomes" id="UP000324611">
    <property type="component" value="Unassembled WGS sequence"/>
</dbReference>
<evidence type="ECO:0000256" key="1">
    <source>
        <dbReference type="SAM" id="Phobius"/>
    </source>
</evidence>